<accession>A0A3P7NKJ3</accession>
<dbReference type="AlphaFoldDB" id="A0A3P7NKJ3"/>
<sequence>MRDYIFKCPLHVISIRFWLIVCPEVTTTVQVAMRLYDEVASVPYMGKFIVFAKRPEVDEALIRCFCITDDKVDKVSLRACVHSVFAHANSCASLFLVQTLECQEGFDLVAASSEVEVVDNQPTWLEASGNLAPVVKADDQLRLHFNAFRENRLAFPVRIRDVELEPSGKLVFLRDPRPGSDAETKPLLPDGSAAQTEALAVRSICGLEVKIPTDLEHHHFPLQAGAAGSAIGAAGDAPNDMTSATSVGPVSVVSLSCSQPHQYEHVTQQQPSFDSHGRDLSVPPPSWVNALGDDAIARTQLDLIEVATAVGSDWPKLVMALFATDSSELPPSADNLAEWLLRHCTSADTVAAAGLNSNELRSDRDRALAILIAWKTEAGDAATGQLESGQMESTPDFVGDQAREVVEFSGAALVSAEPTLTTTTLEPSISETEPVVEEATLAKSETVTAEQTEEIMEHAPVEGSASEAVEETPINLAAQEEPFVVVSGFSLVVVVVSHSLDDWVKNSLFTIIEVMLC</sequence>
<evidence type="ECO:0000256" key="4">
    <source>
        <dbReference type="ARBA" id="ARBA00023136"/>
    </source>
</evidence>
<protein>
    <recommendedName>
        <fullName evidence="5">Ankyrin UPA domain-containing protein</fullName>
    </recommendedName>
</protein>
<feature type="domain" description="Ankyrin UPA" evidence="5">
    <location>
        <begin position="98"/>
        <end position="186"/>
    </location>
</feature>
<organism evidence="6 7">
    <name type="scientific">Dibothriocephalus latus</name>
    <name type="common">Fish tapeworm</name>
    <name type="synonym">Diphyllobothrium latum</name>
    <dbReference type="NCBI Taxonomy" id="60516"/>
    <lineage>
        <taxon>Eukaryota</taxon>
        <taxon>Metazoa</taxon>
        <taxon>Spiralia</taxon>
        <taxon>Lophotrochozoa</taxon>
        <taxon>Platyhelminthes</taxon>
        <taxon>Cestoda</taxon>
        <taxon>Eucestoda</taxon>
        <taxon>Diphyllobothriidea</taxon>
        <taxon>Diphyllobothriidae</taxon>
        <taxon>Dibothriocephalus</taxon>
    </lineage>
</organism>
<dbReference type="Pfam" id="PF17809">
    <property type="entry name" value="UPA_2"/>
    <property type="match status" value="2"/>
</dbReference>
<reference evidence="6 7" key="1">
    <citation type="submission" date="2018-11" db="EMBL/GenBank/DDBJ databases">
        <authorList>
            <consortium name="Pathogen Informatics"/>
        </authorList>
    </citation>
    <scope>NUCLEOTIDE SEQUENCE [LARGE SCALE GENOMIC DNA]</scope>
</reference>
<evidence type="ECO:0000259" key="5">
    <source>
        <dbReference type="Pfam" id="PF17809"/>
    </source>
</evidence>
<dbReference type="GO" id="GO:0016020">
    <property type="term" value="C:membrane"/>
    <property type="evidence" value="ECO:0007669"/>
    <property type="project" value="UniProtKB-SubCell"/>
</dbReference>
<evidence type="ECO:0000256" key="2">
    <source>
        <dbReference type="ARBA" id="ARBA00022737"/>
    </source>
</evidence>
<dbReference type="Gene3D" id="2.60.40.2660">
    <property type="match status" value="2"/>
</dbReference>
<keyword evidence="3" id="KW-0040">ANK repeat</keyword>
<dbReference type="PANTHER" id="PTHR24123:SF141">
    <property type="entry name" value="ANKYRIN 2, ISOFORM U"/>
    <property type="match status" value="1"/>
</dbReference>
<dbReference type="EMBL" id="UYRU01047998">
    <property type="protein sequence ID" value="VDN09889.1"/>
    <property type="molecule type" value="Genomic_DNA"/>
</dbReference>
<dbReference type="InterPro" id="IPR040745">
    <property type="entry name" value="Ankyrin_UPA"/>
</dbReference>
<keyword evidence="4" id="KW-0472">Membrane</keyword>
<dbReference type="Proteomes" id="UP000281553">
    <property type="component" value="Unassembled WGS sequence"/>
</dbReference>
<proteinExistence type="predicted"/>
<evidence type="ECO:0000313" key="7">
    <source>
        <dbReference type="Proteomes" id="UP000281553"/>
    </source>
</evidence>
<keyword evidence="7" id="KW-1185">Reference proteome</keyword>
<dbReference type="OrthoDB" id="20872at2759"/>
<comment type="subcellular location">
    <subcellularLocation>
        <location evidence="1">Membrane</location>
    </subcellularLocation>
</comment>
<feature type="domain" description="Ankyrin UPA" evidence="5">
    <location>
        <begin position="42"/>
        <end position="74"/>
    </location>
</feature>
<keyword evidence="2" id="KW-0677">Repeat</keyword>
<evidence type="ECO:0000256" key="1">
    <source>
        <dbReference type="ARBA" id="ARBA00004370"/>
    </source>
</evidence>
<evidence type="ECO:0000256" key="3">
    <source>
        <dbReference type="ARBA" id="ARBA00023043"/>
    </source>
</evidence>
<gene>
    <name evidence="6" type="ORF">DILT_LOCUS5720</name>
</gene>
<dbReference type="PANTHER" id="PTHR24123">
    <property type="entry name" value="ANKYRIN REPEAT-CONTAINING"/>
    <property type="match status" value="1"/>
</dbReference>
<evidence type="ECO:0000313" key="6">
    <source>
        <dbReference type="EMBL" id="VDN09889.1"/>
    </source>
</evidence>
<dbReference type="InterPro" id="IPR051165">
    <property type="entry name" value="Multifunctional_ANK_Repeat"/>
</dbReference>
<name>A0A3P7NKJ3_DIBLA</name>